<proteinExistence type="predicted"/>
<evidence type="ECO:0000313" key="2">
    <source>
        <dbReference type="Proteomes" id="UP000018817"/>
    </source>
</evidence>
<dbReference type="EMBL" id="KI669566">
    <property type="protein sequence ID" value="ETN18612.1"/>
    <property type="molecule type" value="Genomic_DNA"/>
</dbReference>
<dbReference type="OrthoDB" id="115980at2759"/>
<dbReference type="GeneID" id="20174274"/>
<organism evidence="1 2">
    <name type="scientific">Phytophthora nicotianae (strain INRA-310)</name>
    <name type="common">Phytophthora parasitica</name>
    <dbReference type="NCBI Taxonomy" id="761204"/>
    <lineage>
        <taxon>Eukaryota</taxon>
        <taxon>Sar</taxon>
        <taxon>Stramenopiles</taxon>
        <taxon>Oomycota</taxon>
        <taxon>Peronosporomycetes</taxon>
        <taxon>Peronosporales</taxon>
        <taxon>Peronosporaceae</taxon>
        <taxon>Phytophthora</taxon>
    </lineage>
</organism>
<evidence type="ECO:0000313" key="1">
    <source>
        <dbReference type="EMBL" id="ETN18612.1"/>
    </source>
</evidence>
<dbReference type="VEuPathDB" id="FungiDB:PPTG_04160"/>
<sequence>MLRAPDIPVPALGFPSYAQVQRRHNCWLQGSKNSIKRVRELVRVKTFSSGLDPETAFVFGNKQDGDGLPFVGNGEDEGPLILGMTSLKLMHGLLGSSGKRTVLDIPSRCFL</sequence>
<dbReference type="Proteomes" id="UP000018817">
    <property type="component" value="Unassembled WGS sequence"/>
</dbReference>
<reference evidence="1 2" key="2">
    <citation type="submission" date="2013-11" db="EMBL/GenBank/DDBJ databases">
        <title>The Genome Sequence of Phytophthora parasitica INRA-310.</title>
        <authorList>
            <consortium name="The Broad Institute Genomics Platform"/>
            <person name="Russ C."/>
            <person name="Tyler B."/>
            <person name="Panabieres F."/>
            <person name="Shan W."/>
            <person name="Tripathy S."/>
            <person name="Grunwald N."/>
            <person name="Machado M."/>
            <person name="Johnson C.S."/>
            <person name="Arredondo F."/>
            <person name="Hong C."/>
            <person name="Coffey M."/>
            <person name="Young S.K."/>
            <person name="Zeng Q."/>
            <person name="Gargeya S."/>
            <person name="Fitzgerald M."/>
            <person name="Abouelleil A."/>
            <person name="Alvarado L."/>
            <person name="Chapman S.B."/>
            <person name="Gainer-Dewar J."/>
            <person name="Goldberg J."/>
            <person name="Griggs A."/>
            <person name="Gujja S."/>
            <person name="Hansen M."/>
            <person name="Howarth C."/>
            <person name="Imamovic A."/>
            <person name="Ireland A."/>
            <person name="Larimer J."/>
            <person name="McCowan C."/>
            <person name="Murphy C."/>
            <person name="Pearson M."/>
            <person name="Poon T.W."/>
            <person name="Priest M."/>
            <person name="Roberts A."/>
            <person name="Saif S."/>
            <person name="Shea T."/>
            <person name="Sykes S."/>
            <person name="Wortman J."/>
            <person name="Nusbaum C."/>
            <person name="Birren B."/>
        </authorList>
    </citation>
    <scope>NUCLEOTIDE SEQUENCE [LARGE SCALE GENOMIC DNA]</scope>
    <source>
        <strain evidence="1 2">INRA-310</strain>
    </source>
</reference>
<protein>
    <submittedName>
        <fullName evidence="1">Uncharacterized protein</fullName>
    </submittedName>
</protein>
<dbReference type="RefSeq" id="XP_008896253.1">
    <property type="nucleotide sequence ID" value="XM_008898005.1"/>
</dbReference>
<gene>
    <name evidence="1" type="ORF">PPTG_04160</name>
</gene>
<accession>W2QZH7</accession>
<dbReference type="AlphaFoldDB" id="W2QZH7"/>
<reference evidence="2" key="1">
    <citation type="submission" date="2011-12" db="EMBL/GenBank/DDBJ databases">
        <authorList>
            <consortium name="The Broad Institute Genome Sequencing Platform"/>
            <person name="Russ C."/>
            <person name="Tyler B."/>
            <person name="Panabieres F."/>
            <person name="Shan W."/>
            <person name="Tripathy S."/>
            <person name="Grunwald N."/>
            <person name="Machado M."/>
            <person name="Young S.K."/>
            <person name="Zeng Q."/>
            <person name="Gargeya S."/>
            <person name="Fitzgerald M."/>
            <person name="Haas B."/>
            <person name="Abouelleil A."/>
            <person name="Alvarado L."/>
            <person name="Arachchi H.M."/>
            <person name="Berlin A."/>
            <person name="Chapman S.B."/>
            <person name="Gearin G."/>
            <person name="Goldberg J."/>
            <person name="Griggs A."/>
            <person name="Gujja S."/>
            <person name="Hansen M."/>
            <person name="Heiman D."/>
            <person name="Howarth C."/>
            <person name="Larimer J."/>
            <person name="Lui A."/>
            <person name="MacDonald P.J.P."/>
            <person name="McCowen C."/>
            <person name="Montmayeur A."/>
            <person name="Murphy C."/>
            <person name="Neiman D."/>
            <person name="Pearson M."/>
            <person name="Priest M."/>
            <person name="Roberts A."/>
            <person name="Saif S."/>
            <person name="Shea T."/>
            <person name="Sisk P."/>
            <person name="Stolte C."/>
            <person name="Sykes S."/>
            <person name="Wortman J."/>
            <person name="Nusbaum C."/>
            <person name="Birren B."/>
        </authorList>
    </citation>
    <scope>NUCLEOTIDE SEQUENCE [LARGE SCALE GENOMIC DNA]</scope>
    <source>
        <strain evidence="2">INRA-310</strain>
    </source>
</reference>
<name>W2QZH7_PHYN3</name>